<organism evidence="5 6">
    <name type="scientific">Fusarium sarcochroum</name>
    <dbReference type="NCBI Taxonomy" id="1208366"/>
    <lineage>
        <taxon>Eukaryota</taxon>
        <taxon>Fungi</taxon>
        <taxon>Dikarya</taxon>
        <taxon>Ascomycota</taxon>
        <taxon>Pezizomycotina</taxon>
        <taxon>Sordariomycetes</taxon>
        <taxon>Hypocreomycetidae</taxon>
        <taxon>Hypocreales</taxon>
        <taxon>Nectriaceae</taxon>
        <taxon>Fusarium</taxon>
        <taxon>Fusarium lateritium species complex</taxon>
    </lineage>
</organism>
<proteinExistence type="predicted"/>
<evidence type="ECO:0000313" key="5">
    <source>
        <dbReference type="EMBL" id="KAF4970996.1"/>
    </source>
</evidence>
<feature type="domain" description="FAD-binding" evidence="4">
    <location>
        <begin position="5"/>
        <end position="334"/>
    </location>
</feature>
<dbReference type="EMBL" id="JABEXW010000105">
    <property type="protein sequence ID" value="KAF4970996.1"/>
    <property type="molecule type" value="Genomic_DNA"/>
</dbReference>
<dbReference type="Gene3D" id="3.30.9.10">
    <property type="entry name" value="D-Amino Acid Oxidase, subunit A, domain 2"/>
    <property type="match status" value="1"/>
</dbReference>
<dbReference type="InterPro" id="IPR051704">
    <property type="entry name" value="FAD_aromatic-hydroxylase"/>
</dbReference>
<comment type="caution">
    <text evidence="5">The sequence shown here is derived from an EMBL/GenBank/DDBJ whole genome shotgun (WGS) entry which is preliminary data.</text>
</comment>
<dbReference type="InterPro" id="IPR002938">
    <property type="entry name" value="FAD-bd"/>
</dbReference>
<evidence type="ECO:0000256" key="2">
    <source>
        <dbReference type="ARBA" id="ARBA00022827"/>
    </source>
</evidence>
<gene>
    <name evidence="5" type="ORF">FSARC_2099</name>
</gene>
<dbReference type="AlphaFoldDB" id="A0A8H4XE87"/>
<evidence type="ECO:0000313" key="6">
    <source>
        <dbReference type="Proteomes" id="UP000622797"/>
    </source>
</evidence>
<dbReference type="SUPFAM" id="SSF51905">
    <property type="entry name" value="FAD/NAD(P)-binding domain"/>
    <property type="match status" value="1"/>
</dbReference>
<keyword evidence="1" id="KW-0285">Flavoprotein</keyword>
<reference evidence="5" key="1">
    <citation type="journal article" date="2020" name="BMC Genomics">
        <title>Correction to: Identification and distribution of gene clusters required for synthesis of sphingolipid metabolism inhibitors in diverse species of the filamentous fungus Fusarium.</title>
        <authorList>
            <person name="Kim H.S."/>
            <person name="Lohmar J.M."/>
            <person name="Busman M."/>
            <person name="Brown D.W."/>
            <person name="Naumann T.A."/>
            <person name="Divon H.H."/>
            <person name="Lysoe E."/>
            <person name="Uhlig S."/>
            <person name="Proctor R.H."/>
        </authorList>
    </citation>
    <scope>NUCLEOTIDE SEQUENCE</scope>
    <source>
        <strain evidence="5">NRRL 20472</strain>
    </source>
</reference>
<dbReference type="OrthoDB" id="655030at2759"/>
<dbReference type="Gene3D" id="3.50.50.60">
    <property type="entry name" value="FAD/NAD(P)-binding domain"/>
    <property type="match status" value="1"/>
</dbReference>
<keyword evidence="2" id="KW-0274">FAD</keyword>
<evidence type="ECO:0000259" key="4">
    <source>
        <dbReference type="Pfam" id="PF01494"/>
    </source>
</evidence>
<keyword evidence="3" id="KW-0560">Oxidoreductase</keyword>
<dbReference type="GO" id="GO:0071949">
    <property type="term" value="F:FAD binding"/>
    <property type="evidence" value="ECO:0007669"/>
    <property type="project" value="InterPro"/>
</dbReference>
<name>A0A8H4XE87_9HYPO</name>
<dbReference type="Proteomes" id="UP000622797">
    <property type="component" value="Unassembled WGS sequence"/>
</dbReference>
<evidence type="ECO:0000256" key="1">
    <source>
        <dbReference type="ARBA" id="ARBA00022630"/>
    </source>
</evidence>
<sequence>MSGPKVLVVGASIAGPATAHWLSRIGAQVTVIERFAQPRTGGQAVDIRTSGVSVMRKMTGMEAQVRAHSAAIDGISFVDGDGRPYGTIGATGNPDQQSLVSEYEIYRGDLSGILVGLTKHNNNVKYIYGEQIESLQHSETGGPIVVTFSNGSPTTEYGLVVACDGATSRTRAMGLGCLVRDHILPTNSWAAYFSAREDLLEGSRVAQAHSAVRGRFIAVGSDPAGYSRVVMMKHHSSDKQDSTAQFRQASAQGSEALKRYVAKEYYGVGWIASEALRHMMKSEDFYGSEVVQVKVPSLKKGRFVLVGDAGYAAGSTGGGTSLALTGAYILAGELGKNPGNILAGLEGYEKQMQPFIKEMQTIPPLVSTIMAPQTAWGIWIRNQLFAWITWTGIIGFAQKYLSGAFGSTDELPIPQYEWDH</sequence>
<dbReference type="PANTHER" id="PTHR46865">
    <property type="entry name" value="OXIDOREDUCTASE-RELATED"/>
    <property type="match status" value="1"/>
</dbReference>
<protein>
    <recommendedName>
        <fullName evidence="4">FAD-binding domain-containing protein</fullName>
    </recommendedName>
</protein>
<reference evidence="5" key="2">
    <citation type="submission" date="2020-05" db="EMBL/GenBank/DDBJ databases">
        <authorList>
            <person name="Kim H.-S."/>
            <person name="Proctor R.H."/>
            <person name="Brown D.W."/>
        </authorList>
    </citation>
    <scope>NUCLEOTIDE SEQUENCE</scope>
    <source>
        <strain evidence="5">NRRL 20472</strain>
    </source>
</reference>
<accession>A0A8H4XE87</accession>
<dbReference type="Pfam" id="PF01494">
    <property type="entry name" value="FAD_binding_3"/>
    <property type="match status" value="1"/>
</dbReference>
<dbReference type="InterPro" id="IPR036188">
    <property type="entry name" value="FAD/NAD-bd_sf"/>
</dbReference>
<dbReference type="PRINTS" id="PR00420">
    <property type="entry name" value="RNGMNOXGNASE"/>
</dbReference>
<evidence type="ECO:0000256" key="3">
    <source>
        <dbReference type="ARBA" id="ARBA00023002"/>
    </source>
</evidence>
<keyword evidence="6" id="KW-1185">Reference proteome</keyword>
<dbReference type="PANTHER" id="PTHR46865:SF2">
    <property type="entry name" value="MONOOXYGENASE"/>
    <property type="match status" value="1"/>
</dbReference>
<dbReference type="GO" id="GO:0016491">
    <property type="term" value="F:oxidoreductase activity"/>
    <property type="evidence" value="ECO:0007669"/>
    <property type="project" value="UniProtKB-KW"/>
</dbReference>